<keyword evidence="5 11" id="KW-0238">DNA-binding</keyword>
<comment type="function">
    <text evidence="8">Member of the two-component regulatory system HssS/HssR involved in intracellular heme homeostasis and tempering of staphylococcal virulence. Phosphorylated HssR binds to a direct repeat sequence within hrtAB promoter and activates the expression of hrtAB, an efflux pump, in response to extracellular heme, hemin, hemoglobin or blood.</text>
</comment>
<sequence length="224" mass="25751">MAIILIAEDEKNLQVLLDERLKHYYTIILANDGIEAMDILLSRHIDLLIADVMMPKMDGFQLLNGIRQDGMKLPVLILTAKQSFSDKQTGFTFGTDDYMTKPVNFDELHWRIDALLRRANIASQRIIRIGDVTLNEANYTISKNSMTIELPPKEFDLIYKFLSYPGMIFTKAQLLNEIWGYDSESSEDTVKTHVSRLRNKLVEFQEFQIVTIKGLGYKGIIIDN</sequence>
<dbReference type="PROSITE" id="PS50110">
    <property type="entry name" value="RESPONSE_REGULATORY"/>
    <property type="match status" value="1"/>
</dbReference>
<keyword evidence="2" id="KW-0963">Cytoplasm</keyword>
<dbReference type="SMART" id="SM00448">
    <property type="entry name" value="REC"/>
    <property type="match status" value="1"/>
</dbReference>
<evidence type="ECO:0000256" key="2">
    <source>
        <dbReference type="ARBA" id="ARBA00022490"/>
    </source>
</evidence>
<name>A0ABU7UTS0_9CLOT</name>
<dbReference type="PANTHER" id="PTHR48111">
    <property type="entry name" value="REGULATOR OF RPOS"/>
    <property type="match status" value="1"/>
</dbReference>
<proteinExistence type="predicted"/>
<dbReference type="Pfam" id="PF00486">
    <property type="entry name" value="Trans_reg_C"/>
    <property type="match status" value="1"/>
</dbReference>
<dbReference type="CDD" id="cd00383">
    <property type="entry name" value="trans_reg_C"/>
    <property type="match status" value="1"/>
</dbReference>
<dbReference type="InterPro" id="IPR001789">
    <property type="entry name" value="Sig_transdc_resp-reg_receiver"/>
</dbReference>
<comment type="subcellular location">
    <subcellularLocation>
        <location evidence="1">Cytoplasm</location>
    </subcellularLocation>
</comment>
<comment type="caution">
    <text evidence="14">The sequence shown here is derived from an EMBL/GenBank/DDBJ whole genome shotgun (WGS) entry which is preliminary data.</text>
</comment>
<keyword evidence="6" id="KW-0010">Activator</keyword>
<evidence type="ECO:0000256" key="1">
    <source>
        <dbReference type="ARBA" id="ARBA00004496"/>
    </source>
</evidence>
<keyword evidence="4" id="KW-0843">Virulence</keyword>
<evidence type="ECO:0000313" key="14">
    <source>
        <dbReference type="EMBL" id="MEF2114823.1"/>
    </source>
</evidence>
<keyword evidence="15" id="KW-1185">Reference proteome</keyword>
<dbReference type="EMBL" id="JAZHFS010000031">
    <property type="protein sequence ID" value="MEF2114823.1"/>
    <property type="molecule type" value="Genomic_DNA"/>
</dbReference>
<evidence type="ECO:0000256" key="4">
    <source>
        <dbReference type="ARBA" id="ARBA00023026"/>
    </source>
</evidence>
<evidence type="ECO:0000259" key="13">
    <source>
        <dbReference type="PROSITE" id="PS51755"/>
    </source>
</evidence>
<evidence type="ECO:0000256" key="11">
    <source>
        <dbReference type="PROSITE-ProRule" id="PRU01091"/>
    </source>
</evidence>
<dbReference type="InterPro" id="IPR039420">
    <property type="entry name" value="WalR-like"/>
</dbReference>
<feature type="domain" description="OmpR/PhoB-type" evidence="13">
    <location>
        <begin position="124"/>
        <end position="221"/>
    </location>
</feature>
<feature type="modified residue" description="4-aspartylphosphate" evidence="10">
    <location>
        <position position="51"/>
    </location>
</feature>
<feature type="domain" description="Response regulatory" evidence="12">
    <location>
        <begin position="3"/>
        <end position="116"/>
    </location>
</feature>
<gene>
    <name evidence="14" type="ORF">SJI18_21280</name>
</gene>
<dbReference type="PROSITE" id="PS51755">
    <property type="entry name" value="OMPR_PHOB"/>
    <property type="match status" value="1"/>
</dbReference>
<evidence type="ECO:0000313" key="15">
    <source>
        <dbReference type="Proteomes" id="UP001498469"/>
    </source>
</evidence>
<keyword evidence="3" id="KW-0805">Transcription regulation</keyword>
<feature type="DNA-binding region" description="OmpR/PhoB-type" evidence="11">
    <location>
        <begin position="124"/>
        <end position="221"/>
    </location>
</feature>
<evidence type="ECO:0000256" key="8">
    <source>
        <dbReference type="ARBA" id="ARBA00037471"/>
    </source>
</evidence>
<evidence type="ECO:0000256" key="5">
    <source>
        <dbReference type="ARBA" id="ARBA00023125"/>
    </source>
</evidence>
<dbReference type="RefSeq" id="WP_216248887.1">
    <property type="nucleotide sequence ID" value="NZ_JAZHFS010000031.1"/>
</dbReference>
<dbReference type="PANTHER" id="PTHR48111:SF49">
    <property type="entry name" value="HEME RESPONSE REGULATOR HSSR"/>
    <property type="match status" value="1"/>
</dbReference>
<dbReference type="InterPro" id="IPR001867">
    <property type="entry name" value="OmpR/PhoB-type_DNA-bd"/>
</dbReference>
<evidence type="ECO:0000256" key="10">
    <source>
        <dbReference type="PROSITE-ProRule" id="PRU00169"/>
    </source>
</evidence>
<evidence type="ECO:0000256" key="9">
    <source>
        <dbReference type="ARBA" id="ARBA00039976"/>
    </source>
</evidence>
<evidence type="ECO:0000259" key="12">
    <source>
        <dbReference type="PROSITE" id="PS50110"/>
    </source>
</evidence>
<dbReference type="Proteomes" id="UP001498469">
    <property type="component" value="Unassembled WGS sequence"/>
</dbReference>
<evidence type="ECO:0000256" key="6">
    <source>
        <dbReference type="ARBA" id="ARBA00023159"/>
    </source>
</evidence>
<reference evidence="14 15" key="1">
    <citation type="submission" date="2023-11" db="EMBL/GenBank/DDBJ databases">
        <title>Draft genome sequence of a psychrophilic Clostridium strain from permafrost water brine.</title>
        <authorList>
            <person name="Shcherbakova V.A."/>
            <person name="Trubitsyn V.E."/>
            <person name="Zakharyuk A.G."/>
        </authorList>
    </citation>
    <scope>NUCLEOTIDE SEQUENCE [LARGE SCALE GENOMIC DNA]</scope>
    <source>
        <strain evidence="14 15">14F</strain>
    </source>
</reference>
<organism evidence="14 15">
    <name type="scientific">Clostridium frigoriphilum</name>
    <dbReference type="NCBI Taxonomy" id="443253"/>
    <lineage>
        <taxon>Bacteria</taxon>
        <taxon>Bacillati</taxon>
        <taxon>Bacillota</taxon>
        <taxon>Clostridia</taxon>
        <taxon>Eubacteriales</taxon>
        <taxon>Clostridiaceae</taxon>
        <taxon>Clostridium</taxon>
    </lineage>
</organism>
<accession>A0ABU7UTS0</accession>
<dbReference type="Pfam" id="PF00072">
    <property type="entry name" value="Response_reg"/>
    <property type="match status" value="1"/>
</dbReference>
<keyword evidence="10" id="KW-0597">Phosphoprotein</keyword>
<evidence type="ECO:0000256" key="3">
    <source>
        <dbReference type="ARBA" id="ARBA00023015"/>
    </source>
</evidence>
<protein>
    <recommendedName>
        <fullName evidence="9">Heme response regulator HssR</fullName>
    </recommendedName>
</protein>
<dbReference type="SMART" id="SM00862">
    <property type="entry name" value="Trans_reg_C"/>
    <property type="match status" value="1"/>
</dbReference>
<evidence type="ECO:0000256" key="7">
    <source>
        <dbReference type="ARBA" id="ARBA00023163"/>
    </source>
</evidence>
<keyword evidence="7" id="KW-0804">Transcription</keyword>